<evidence type="ECO:0000313" key="3">
    <source>
        <dbReference type="Proteomes" id="UP001151760"/>
    </source>
</evidence>
<feature type="compositionally biased region" description="Polar residues" evidence="1">
    <location>
        <begin position="1"/>
        <end position="13"/>
    </location>
</feature>
<name>A0ABQ5FRZ4_9ASTR</name>
<feature type="compositionally biased region" description="Low complexity" evidence="1">
    <location>
        <begin position="187"/>
        <end position="198"/>
    </location>
</feature>
<reference evidence="2" key="1">
    <citation type="journal article" date="2022" name="Int. J. Mol. Sci.">
        <title>Draft Genome of Tanacetum Coccineum: Genomic Comparison of Closely Related Tanacetum-Family Plants.</title>
        <authorList>
            <person name="Yamashiro T."/>
            <person name="Shiraishi A."/>
            <person name="Nakayama K."/>
            <person name="Satake H."/>
        </authorList>
    </citation>
    <scope>NUCLEOTIDE SEQUENCE</scope>
</reference>
<dbReference type="Proteomes" id="UP001151760">
    <property type="component" value="Unassembled WGS sequence"/>
</dbReference>
<evidence type="ECO:0008006" key="4">
    <source>
        <dbReference type="Google" id="ProtNLM"/>
    </source>
</evidence>
<accession>A0ABQ5FRZ4</accession>
<feature type="compositionally biased region" description="Polar residues" evidence="1">
    <location>
        <begin position="99"/>
        <end position="118"/>
    </location>
</feature>
<dbReference type="PANTHER" id="PTHR33223:SF11">
    <property type="entry name" value="ELEMENT PROTEIN, PUTATIVE-RELATED"/>
    <property type="match status" value="1"/>
</dbReference>
<dbReference type="PANTHER" id="PTHR33223">
    <property type="entry name" value="CCHC-TYPE DOMAIN-CONTAINING PROTEIN"/>
    <property type="match status" value="1"/>
</dbReference>
<feature type="region of interest" description="Disordered" evidence="1">
    <location>
        <begin position="1"/>
        <end position="32"/>
    </location>
</feature>
<sequence>MANSTPVITTVRNTDGREKTPKETDTAPQASIQEFCEKHYDDILPIIMEKARQDKRKGLQSRLDFGDTPKRARRIRSDSLSSGDRNSPARHYHRRSASERLSNTYSPSTTKYGPSNTTPKDRSCGKNPLDSRDRSSDRSRSRIRSLLVVCSKESLRRDYSSQWTRHRVASRNDGHHGGMKKKRVNESPSSHASVSSSSHGTHQRPRRRRESTDEEDLVVPWTCEDVDPFTPRICNFRSSRKTRMPNNVKTCDGTGDPEDHLKVFQAATQVEHWAMPTWCHMFNSTLIGAARVWFDELPAESIEAIQGPQSSFPIVLLCNKKEVVRRSGKNRREDSKYIKLKRVGGNIEEFYGSIFKTETGRTKWELRK</sequence>
<protein>
    <recommendedName>
        <fullName evidence="4">Reverse transcriptase domain-containing protein</fullName>
    </recommendedName>
</protein>
<feature type="region of interest" description="Disordered" evidence="1">
    <location>
        <begin position="54"/>
        <end position="141"/>
    </location>
</feature>
<keyword evidence="3" id="KW-1185">Reference proteome</keyword>
<feature type="region of interest" description="Disordered" evidence="1">
    <location>
        <begin position="159"/>
        <end position="215"/>
    </location>
</feature>
<proteinExistence type="predicted"/>
<comment type="caution">
    <text evidence="2">The sequence shown here is derived from an EMBL/GenBank/DDBJ whole genome shotgun (WGS) entry which is preliminary data.</text>
</comment>
<reference evidence="2" key="2">
    <citation type="submission" date="2022-01" db="EMBL/GenBank/DDBJ databases">
        <authorList>
            <person name="Yamashiro T."/>
            <person name="Shiraishi A."/>
            <person name="Satake H."/>
            <person name="Nakayama K."/>
        </authorList>
    </citation>
    <scope>NUCLEOTIDE SEQUENCE</scope>
</reference>
<dbReference type="EMBL" id="BQNB010017674">
    <property type="protein sequence ID" value="GJT65964.1"/>
    <property type="molecule type" value="Genomic_DNA"/>
</dbReference>
<evidence type="ECO:0000313" key="2">
    <source>
        <dbReference type="EMBL" id="GJT65964.1"/>
    </source>
</evidence>
<feature type="compositionally biased region" description="Basic and acidic residues" evidence="1">
    <location>
        <begin position="14"/>
        <end position="25"/>
    </location>
</feature>
<feature type="compositionally biased region" description="Basic and acidic residues" evidence="1">
    <location>
        <begin position="119"/>
        <end position="140"/>
    </location>
</feature>
<organism evidence="2 3">
    <name type="scientific">Tanacetum coccineum</name>
    <dbReference type="NCBI Taxonomy" id="301880"/>
    <lineage>
        <taxon>Eukaryota</taxon>
        <taxon>Viridiplantae</taxon>
        <taxon>Streptophyta</taxon>
        <taxon>Embryophyta</taxon>
        <taxon>Tracheophyta</taxon>
        <taxon>Spermatophyta</taxon>
        <taxon>Magnoliopsida</taxon>
        <taxon>eudicotyledons</taxon>
        <taxon>Gunneridae</taxon>
        <taxon>Pentapetalae</taxon>
        <taxon>asterids</taxon>
        <taxon>campanulids</taxon>
        <taxon>Asterales</taxon>
        <taxon>Asteraceae</taxon>
        <taxon>Asteroideae</taxon>
        <taxon>Anthemideae</taxon>
        <taxon>Anthemidinae</taxon>
        <taxon>Tanacetum</taxon>
    </lineage>
</organism>
<gene>
    <name evidence="2" type="ORF">Tco_1017444</name>
</gene>
<evidence type="ECO:0000256" key="1">
    <source>
        <dbReference type="SAM" id="MobiDB-lite"/>
    </source>
</evidence>